<organism evidence="2 3">
    <name type="scientific">Ornithinicoccus hortensis</name>
    <dbReference type="NCBI Taxonomy" id="82346"/>
    <lineage>
        <taxon>Bacteria</taxon>
        <taxon>Bacillati</taxon>
        <taxon>Actinomycetota</taxon>
        <taxon>Actinomycetes</taxon>
        <taxon>Micrococcales</taxon>
        <taxon>Intrasporangiaceae</taxon>
        <taxon>Ornithinicoccus</taxon>
    </lineage>
</organism>
<protein>
    <submittedName>
        <fullName evidence="2">Uncharacterized protein</fullName>
    </submittedName>
</protein>
<evidence type="ECO:0000313" key="2">
    <source>
        <dbReference type="EMBL" id="TQL51016.1"/>
    </source>
</evidence>
<keyword evidence="3" id="KW-1185">Reference proteome</keyword>
<dbReference type="AlphaFoldDB" id="A0A542YSE1"/>
<accession>A0A542YSE1</accession>
<feature type="transmembrane region" description="Helical" evidence="1">
    <location>
        <begin position="20"/>
        <end position="38"/>
    </location>
</feature>
<keyword evidence="1" id="KW-0812">Transmembrane</keyword>
<keyword evidence="1" id="KW-1133">Transmembrane helix</keyword>
<gene>
    <name evidence="2" type="ORF">FB467_2149</name>
</gene>
<sequence length="39" mass="3908">MHEYAADHLVSARAAASLPTLLTCLATGLLAAAAAWLAA</sequence>
<dbReference type="Proteomes" id="UP000319516">
    <property type="component" value="Unassembled WGS sequence"/>
</dbReference>
<dbReference type="EMBL" id="VFOP01000001">
    <property type="protein sequence ID" value="TQL51016.1"/>
    <property type="molecule type" value="Genomic_DNA"/>
</dbReference>
<name>A0A542YSE1_9MICO</name>
<reference evidence="2 3" key="1">
    <citation type="submission" date="2019-06" db="EMBL/GenBank/DDBJ databases">
        <title>Sequencing the genomes of 1000 actinobacteria strains.</title>
        <authorList>
            <person name="Klenk H.-P."/>
        </authorList>
    </citation>
    <scope>NUCLEOTIDE SEQUENCE [LARGE SCALE GENOMIC DNA]</scope>
    <source>
        <strain evidence="2 3">DSM 12335</strain>
    </source>
</reference>
<proteinExistence type="predicted"/>
<comment type="caution">
    <text evidence="2">The sequence shown here is derived from an EMBL/GenBank/DDBJ whole genome shotgun (WGS) entry which is preliminary data.</text>
</comment>
<evidence type="ECO:0000313" key="3">
    <source>
        <dbReference type="Proteomes" id="UP000319516"/>
    </source>
</evidence>
<evidence type="ECO:0000256" key="1">
    <source>
        <dbReference type="SAM" id="Phobius"/>
    </source>
</evidence>
<keyword evidence="1" id="KW-0472">Membrane</keyword>